<dbReference type="OrthoDB" id="9809557at2"/>
<keyword evidence="3" id="KW-0805">Transcription regulation</keyword>
<dbReference type="CDD" id="cd06171">
    <property type="entry name" value="Sigma70_r4"/>
    <property type="match status" value="1"/>
</dbReference>
<evidence type="ECO:0000256" key="5">
    <source>
        <dbReference type="ARBA" id="ARBA00023082"/>
    </source>
</evidence>
<dbReference type="InterPro" id="IPR013325">
    <property type="entry name" value="RNA_pol_sigma_r2"/>
</dbReference>
<comment type="caution">
    <text evidence="11">The sequence shown here is derived from an EMBL/GenBank/DDBJ whole genome shotgun (WGS) entry which is preliminary data.</text>
</comment>
<evidence type="ECO:0000256" key="4">
    <source>
        <dbReference type="ARBA" id="ARBA00023016"/>
    </source>
</evidence>
<keyword evidence="12" id="KW-1185">Reference proteome</keyword>
<keyword evidence="6" id="KW-0238">DNA-binding</keyword>
<evidence type="ECO:0000256" key="8">
    <source>
        <dbReference type="NCBIfam" id="TIGR02392"/>
    </source>
</evidence>
<evidence type="ECO:0000313" key="12">
    <source>
        <dbReference type="Proteomes" id="UP000283458"/>
    </source>
</evidence>
<evidence type="ECO:0000256" key="2">
    <source>
        <dbReference type="ARBA" id="ARBA00022490"/>
    </source>
</evidence>
<comment type="similarity">
    <text evidence="1">Belongs to the sigma-70 factor family.</text>
</comment>
<dbReference type="NCBIfam" id="TIGR02937">
    <property type="entry name" value="sigma70-ECF"/>
    <property type="match status" value="1"/>
</dbReference>
<dbReference type="AlphaFoldDB" id="A0A418W2N5"/>
<name>A0A418W2N5_9PROT</name>
<dbReference type="PRINTS" id="PR00046">
    <property type="entry name" value="SIGMA70FCT"/>
</dbReference>
<dbReference type="GO" id="GO:0016987">
    <property type="term" value="F:sigma factor activity"/>
    <property type="evidence" value="ECO:0007669"/>
    <property type="project" value="UniProtKB-UniRule"/>
</dbReference>
<keyword evidence="5" id="KW-0731">Sigma factor</keyword>
<dbReference type="Proteomes" id="UP000283458">
    <property type="component" value="Unassembled WGS sequence"/>
</dbReference>
<evidence type="ECO:0000256" key="7">
    <source>
        <dbReference type="ARBA" id="ARBA00023163"/>
    </source>
</evidence>
<dbReference type="InterPro" id="IPR012759">
    <property type="entry name" value="RNA_pol_sigma_RpoH_proteobac"/>
</dbReference>
<dbReference type="SUPFAM" id="SSF88946">
    <property type="entry name" value="Sigma2 domain of RNA polymerase sigma factors"/>
    <property type="match status" value="1"/>
</dbReference>
<dbReference type="NCBIfam" id="NF005143">
    <property type="entry name" value="PRK06596.1"/>
    <property type="match status" value="1"/>
</dbReference>
<dbReference type="GO" id="GO:0003677">
    <property type="term" value="F:DNA binding"/>
    <property type="evidence" value="ECO:0007669"/>
    <property type="project" value="UniProtKB-KW"/>
</dbReference>
<keyword evidence="7" id="KW-0804">Transcription</keyword>
<keyword evidence="4" id="KW-0346">Stress response</keyword>
<dbReference type="InterPro" id="IPR013324">
    <property type="entry name" value="RNA_pol_sigma_r3/r4-like"/>
</dbReference>
<dbReference type="InterPro" id="IPR007627">
    <property type="entry name" value="RNA_pol_sigma70_r2"/>
</dbReference>
<evidence type="ECO:0000256" key="1">
    <source>
        <dbReference type="ARBA" id="ARBA00007788"/>
    </source>
</evidence>
<evidence type="ECO:0000256" key="6">
    <source>
        <dbReference type="ARBA" id="ARBA00023125"/>
    </source>
</evidence>
<evidence type="ECO:0000259" key="10">
    <source>
        <dbReference type="Pfam" id="PF04545"/>
    </source>
</evidence>
<dbReference type="InterPro" id="IPR000943">
    <property type="entry name" value="RNA_pol_sigma70"/>
</dbReference>
<proteinExistence type="inferred from homology"/>
<keyword evidence="2" id="KW-0963">Cytoplasm</keyword>
<dbReference type="InterPro" id="IPR007630">
    <property type="entry name" value="RNA_pol_sigma70_r4"/>
</dbReference>
<dbReference type="NCBIfam" id="TIGR02392">
    <property type="entry name" value="rpoH_proteo"/>
    <property type="match status" value="1"/>
</dbReference>
<organism evidence="11 12">
    <name type="scientific">Azospirillum cavernae</name>
    <dbReference type="NCBI Taxonomy" id="2320860"/>
    <lineage>
        <taxon>Bacteria</taxon>
        <taxon>Pseudomonadati</taxon>
        <taxon>Pseudomonadota</taxon>
        <taxon>Alphaproteobacteria</taxon>
        <taxon>Rhodospirillales</taxon>
        <taxon>Azospirillaceae</taxon>
        <taxon>Azospirillum</taxon>
    </lineage>
</organism>
<gene>
    <name evidence="11" type="primary">rpoH</name>
    <name evidence="11" type="ORF">D3877_06940</name>
</gene>
<dbReference type="RefSeq" id="WP_119829939.1">
    <property type="nucleotide sequence ID" value="NZ_QYUL01000001.1"/>
</dbReference>
<dbReference type="Gene3D" id="1.10.601.10">
    <property type="entry name" value="RNA Polymerase Primary Sigma Factor"/>
    <property type="match status" value="1"/>
</dbReference>
<evidence type="ECO:0000259" key="9">
    <source>
        <dbReference type="Pfam" id="PF04542"/>
    </source>
</evidence>
<dbReference type="Pfam" id="PF04545">
    <property type="entry name" value="Sigma70_r4"/>
    <property type="match status" value="1"/>
</dbReference>
<dbReference type="InterPro" id="IPR050813">
    <property type="entry name" value="Sigma-70_Factor"/>
</dbReference>
<dbReference type="PANTHER" id="PTHR30376:SF3">
    <property type="entry name" value="RNA POLYMERASE SIGMA FACTOR RPOH"/>
    <property type="match status" value="1"/>
</dbReference>
<sequence length="297" mass="33673">MLKKFLNSESSSFTRYIEESRRYPILAPDEERELAVNWRERGSPQALDRLVGSHLRLVIKIARGFGGYGLSMVDLVAEGNVGLMQAAQKFDPQRGFRFATYATWWIRAAIQEYILHTWSLVKMGTTAAQKKLFFNLRRLKSQMAELEQGDLSAHTVTAIATELSVSENEVVEMNRRLSASDSSLDAALPGDGDSNWLEMLADVRPTQDAVLADANELTVRRRLVAQALDRLDPRERRILFERRLKEDPSTLEALSQQFSVSRERVRQIEVRAFEKLQRAVLVAAQALRRSTRGAIPA</sequence>
<feature type="domain" description="RNA polymerase sigma-70 region 4" evidence="10">
    <location>
        <begin position="227"/>
        <end position="277"/>
    </location>
</feature>
<reference evidence="11 12" key="1">
    <citation type="submission" date="2018-09" db="EMBL/GenBank/DDBJ databases">
        <authorList>
            <person name="Zhu H."/>
        </authorList>
    </citation>
    <scope>NUCLEOTIDE SEQUENCE [LARGE SCALE GENOMIC DNA]</scope>
    <source>
        <strain evidence="11 12">K2W22B-5</strain>
    </source>
</reference>
<dbReference type="EMBL" id="QYUL01000001">
    <property type="protein sequence ID" value="RJF84297.1"/>
    <property type="molecule type" value="Genomic_DNA"/>
</dbReference>
<dbReference type="Pfam" id="PF04542">
    <property type="entry name" value="Sigma70_r2"/>
    <property type="match status" value="1"/>
</dbReference>
<dbReference type="Gene3D" id="1.20.140.160">
    <property type="match status" value="1"/>
</dbReference>
<protein>
    <recommendedName>
        <fullName evidence="8">RNA polymerase sigma factor RpoH</fullName>
    </recommendedName>
</protein>
<accession>A0A418W2N5</accession>
<evidence type="ECO:0000256" key="3">
    <source>
        <dbReference type="ARBA" id="ARBA00023015"/>
    </source>
</evidence>
<dbReference type="PANTHER" id="PTHR30376">
    <property type="entry name" value="SIGMA FACTOR RPOH HEAT SHOCK RELATED"/>
    <property type="match status" value="1"/>
</dbReference>
<dbReference type="GO" id="GO:0006352">
    <property type="term" value="P:DNA-templated transcription initiation"/>
    <property type="evidence" value="ECO:0007669"/>
    <property type="project" value="UniProtKB-UniRule"/>
</dbReference>
<evidence type="ECO:0000313" key="11">
    <source>
        <dbReference type="EMBL" id="RJF84297.1"/>
    </source>
</evidence>
<dbReference type="SUPFAM" id="SSF88659">
    <property type="entry name" value="Sigma3 and sigma4 domains of RNA polymerase sigma factors"/>
    <property type="match status" value="1"/>
</dbReference>
<dbReference type="InterPro" id="IPR014284">
    <property type="entry name" value="RNA_pol_sigma-70_dom"/>
</dbReference>
<feature type="domain" description="RNA polymerase sigma-70 region 2" evidence="9">
    <location>
        <begin position="50"/>
        <end position="115"/>
    </location>
</feature>